<dbReference type="EMBL" id="ASGP02000002">
    <property type="protein sequence ID" value="KAH9520992.1"/>
    <property type="molecule type" value="Genomic_DNA"/>
</dbReference>
<name>A0A922L7Y4_DERFA</name>
<reference evidence="1" key="1">
    <citation type="submission" date="2013-05" db="EMBL/GenBank/DDBJ databases">
        <authorList>
            <person name="Yim A.K.Y."/>
            <person name="Chan T.F."/>
            <person name="Ji K.M."/>
            <person name="Liu X.Y."/>
            <person name="Zhou J.W."/>
            <person name="Li R.Q."/>
            <person name="Yang K.Y."/>
            <person name="Li J."/>
            <person name="Li M."/>
            <person name="Law P.T.W."/>
            <person name="Wu Y.L."/>
            <person name="Cai Z.L."/>
            <person name="Qin H."/>
            <person name="Bao Y."/>
            <person name="Leung R.K.K."/>
            <person name="Ng P.K.S."/>
            <person name="Zou J."/>
            <person name="Zhong X.J."/>
            <person name="Ran P.X."/>
            <person name="Zhong N.S."/>
            <person name="Liu Z.G."/>
            <person name="Tsui S.K.W."/>
        </authorList>
    </citation>
    <scope>NUCLEOTIDE SEQUENCE</scope>
    <source>
        <strain evidence="1">Derf</strain>
        <tissue evidence="1">Whole organism</tissue>
    </source>
</reference>
<gene>
    <name evidence="1" type="ORF">DERF_004667</name>
</gene>
<accession>A0A922L7Y4</accession>
<sequence>MLAMVPDHDQLEKNPKLKKNKSIHFPIVFAGGGGGVTLIDDWIGYFIVIKLIHGHLVVGQRLPYHTSRLIAQLPMQASHALIHWIINRMNARKPCLNPCLAVKALFHY</sequence>
<evidence type="ECO:0000313" key="1">
    <source>
        <dbReference type="EMBL" id="KAH9520992.1"/>
    </source>
</evidence>
<protein>
    <submittedName>
        <fullName evidence="1">Uncharacterized protein</fullName>
    </submittedName>
</protein>
<evidence type="ECO:0000313" key="2">
    <source>
        <dbReference type="Proteomes" id="UP000790347"/>
    </source>
</evidence>
<reference evidence="1" key="2">
    <citation type="journal article" date="2022" name="Res Sq">
        <title>Comparative Genomics Reveals Insights into the Divergent Evolution of Astigmatic Mites and Household Pest Adaptations.</title>
        <authorList>
            <person name="Xiong Q."/>
            <person name="Wan A.T.-Y."/>
            <person name="Liu X.-Y."/>
            <person name="Fung C.S.-H."/>
            <person name="Xiao X."/>
            <person name="Malainual N."/>
            <person name="Hou J."/>
            <person name="Wang L."/>
            <person name="Wang M."/>
            <person name="Yang K."/>
            <person name="Cui Y."/>
            <person name="Leung E."/>
            <person name="Nong W."/>
            <person name="Shin S.-K."/>
            <person name="Au S."/>
            <person name="Jeong K.Y."/>
            <person name="Chew F.T."/>
            <person name="Hui J."/>
            <person name="Leung T.F."/>
            <person name="Tungtrongchitr A."/>
            <person name="Zhong N."/>
            <person name="Liu Z."/>
            <person name="Tsui S."/>
        </authorList>
    </citation>
    <scope>NUCLEOTIDE SEQUENCE</scope>
    <source>
        <strain evidence="1">Derf</strain>
        <tissue evidence="1">Whole organism</tissue>
    </source>
</reference>
<dbReference type="Proteomes" id="UP000790347">
    <property type="component" value="Unassembled WGS sequence"/>
</dbReference>
<organism evidence="1 2">
    <name type="scientific">Dermatophagoides farinae</name>
    <name type="common">American house dust mite</name>
    <dbReference type="NCBI Taxonomy" id="6954"/>
    <lineage>
        <taxon>Eukaryota</taxon>
        <taxon>Metazoa</taxon>
        <taxon>Ecdysozoa</taxon>
        <taxon>Arthropoda</taxon>
        <taxon>Chelicerata</taxon>
        <taxon>Arachnida</taxon>
        <taxon>Acari</taxon>
        <taxon>Acariformes</taxon>
        <taxon>Sarcoptiformes</taxon>
        <taxon>Astigmata</taxon>
        <taxon>Psoroptidia</taxon>
        <taxon>Analgoidea</taxon>
        <taxon>Pyroglyphidae</taxon>
        <taxon>Dermatophagoidinae</taxon>
        <taxon>Dermatophagoides</taxon>
    </lineage>
</organism>
<proteinExistence type="predicted"/>
<dbReference type="AlphaFoldDB" id="A0A922L7Y4"/>
<keyword evidence="2" id="KW-1185">Reference proteome</keyword>
<comment type="caution">
    <text evidence="1">The sequence shown here is derived from an EMBL/GenBank/DDBJ whole genome shotgun (WGS) entry which is preliminary data.</text>
</comment>